<dbReference type="Proteomes" id="UP001501414">
    <property type="component" value="Unassembled WGS sequence"/>
</dbReference>
<evidence type="ECO:0000313" key="2">
    <source>
        <dbReference type="Proteomes" id="UP001501414"/>
    </source>
</evidence>
<name>A0ABP4IE46_9PSEU</name>
<comment type="caution">
    <text evidence="1">The sequence shown here is derived from an EMBL/GenBank/DDBJ whole genome shotgun (WGS) entry which is preliminary data.</text>
</comment>
<proteinExistence type="predicted"/>
<evidence type="ECO:0008006" key="3">
    <source>
        <dbReference type="Google" id="ProtNLM"/>
    </source>
</evidence>
<protein>
    <recommendedName>
        <fullName evidence="3">Ribbon-helix-helix protein CopG domain-containing protein</fullName>
    </recommendedName>
</protein>
<reference evidence="2" key="1">
    <citation type="journal article" date="2019" name="Int. J. Syst. Evol. Microbiol.">
        <title>The Global Catalogue of Microorganisms (GCM) 10K type strain sequencing project: providing services to taxonomists for standard genome sequencing and annotation.</title>
        <authorList>
            <consortium name="The Broad Institute Genomics Platform"/>
            <consortium name="The Broad Institute Genome Sequencing Center for Infectious Disease"/>
            <person name="Wu L."/>
            <person name="Ma J."/>
        </authorList>
    </citation>
    <scope>NUCLEOTIDE SEQUENCE [LARGE SCALE GENOMIC DNA]</scope>
    <source>
        <strain evidence="2">JCM 11896</strain>
    </source>
</reference>
<dbReference type="EMBL" id="BAAAJK010000008">
    <property type="protein sequence ID" value="GAA1388518.1"/>
    <property type="molecule type" value="Genomic_DNA"/>
</dbReference>
<sequence length="138" mass="15166">MLRMARRPTGRPSKGPRAVVLPRVLLADDRALKTLAAARGWYVSETAAKLINIGLRHVAELSADLPRRVPAAESTDFTARIPEVDNQALRAIASDRDRSISVVAGALVQLGLRYRNELVGQIPAPYPNHQEQRLIRAS</sequence>
<evidence type="ECO:0000313" key="1">
    <source>
        <dbReference type="EMBL" id="GAA1388518.1"/>
    </source>
</evidence>
<accession>A0ABP4IE46</accession>
<organism evidence="1 2">
    <name type="scientific">Pseudonocardia kongjuensis</name>
    <dbReference type="NCBI Taxonomy" id="102227"/>
    <lineage>
        <taxon>Bacteria</taxon>
        <taxon>Bacillati</taxon>
        <taxon>Actinomycetota</taxon>
        <taxon>Actinomycetes</taxon>
        <taxon>Pseudonocardiales</taxon>
        <taxon>Pseudonocardiaceae</taxon>
        <taxon>Pseudonocardia</taxon>
    </lineage>
</organism>
<gene>
    <name evidence="1" type="ORF">GCM10009613_25960</name>
</gene>
<keyword evidence="2" id="KW-1185">Reference proteome</keyword>